<keyword evidence="2" id="KW-1185">Reference proteome</keyword>
<dbReference type="Proteomes" id="UP001165960">
    <property type="component" value="Unassembled WGS sequence"/>
</dbReference>
<reference evidence="1" key="1">
    <citation type="submission" date="2022-04" db="EMBL/GenBank/DDBJ databases">
        <title>Genome of the entomopathogenic fungus Entomophthora muscae.</title>
        <authorList>
            <person name="Elya C."/>
            <person name="Lovett B.R."/>
            <person name="Lee E."/>
            <person name="Macias A.M."/>
            <person name="Hajek A.E."/>
            <person name="De Bivort B.L."/>
            <person name="Kasson M.T."/>
            <person name="De Fine Licht H.H."/>
            <person name="Stajich J.E."/>
        </authorList>
    </citation>
    <scope>NUCLEOTIDE SEQUENCE</scope>
    <source>
        <strain evidence="1">Berkeley</strain>
    </source>
</reference>
<proteinExistence type="predicted"/>
<gene>
    <name evidence="1" type="ORF">DSO57_1010975</name>
</gene>
<accession>A0ACC2UG70</accession>
<organism evidence="1 2">
    <name type="scientific">Entomophthora muscae</name>
    <dbReference type="NCBI Taxonomy" id="34485"/>
    <lineage>
        <taxon>Eukaryota</taxon>
        <taxon>Fungi</taxon>
        <taxon>Fungi incertae sedis</taxon>
        <taxon>Zoopagomycota</taxon>
        <taxon>Entomophthoromycotina</taxon>
        <taxon>Entomophthoromycetes</taxon>
        <taxon>Entomophthorales</taxon>
        <taxon>Entomophthoraceae</taxon>
        <taxon>Entomophthora</taxon>
    </lineage>
</organism>
<evidence type="ECO:0000313" key="2">
    <source>
        <dbReference type="Proteomes" id="UP001165960"/>
    </source>
</evidence>
<sequence>MVTMTTTPEIWDRLFLAAKHSVPNPGLLSNPLLYLTQVPIILNTFANSVWIDLYPKDLSHFQEPGIEKSFSKYQSDTKLMSVSKSSLPSLQKLPPMDLDSHPTWDCSLWLLSGALVMGLNTNFPPFPRPTSHWRPLRAAIPVLHWMVSWWMVPPGLEPDFVILAPLYHSVRMFGLQWAGRVGWGLGQWELLGVHGCLGWLKEIDY</sequence>
<name>A0ACC2UG70_9FUNG</name>
<comment type="caution">
    <text evidence="1">The sequence shown here is derived from an EMBL/GenBank/DDBJ whole genome shotgun (WGS) entry which is preliminary data.</text>
</comment>
<evidence type="ECO:0000313" key="1">
    <source>
        <dbReference type="EMBL" id="KAJ9085746.1"/>
    </source>
</evidence>
<protein>
    <submittedName>
        <fullName evidence="1">Uncharacterized protein</fullName>
    </submittedName>
</protein>
<dbReference type="EMBL" id="QTSX02000747">
    <property type="protein sequence ID" value="KAJ9085746.1"/>
    <property type="molecule type" value="Genomic_DNA"/>
</dbReference>